<gene>
    <name evidence="1" type="ORF">ACFSC9_17150</name>
</gene>
<dbReference type="EMBL" id="JBHUEH010000023">
    <property type="protein sequence ID" value="MFD1887223.1"/>
    <property type="molecule type" value="Genomic_DNA"/>
</dbReference>
<dbReference type="Proteomes" id="UP001597233">
    <property type="component" value="Unassembled WGS sequence"/>
</dbReference>
<proteinExistence type="predicted"/>
<accession>A0ABW4RP18</accession>
<reference evidence="2" key="1">
    <citation type="journal article" date="2019" name="Int. J. Syst. Evol. Microbiol.">
        <title>The Global Catalogue of Microorganisms (GCM) 10K type strain sequencing project: providing services to taxonomists for standard genome sequencing and annotation.</title>
        <authorList>
            <consortium name="The Broad Institute Genomics Platform"/>
            <consortium name="The Broad Institute Genome Sequencing Center for Infectious Disease"/>
            <person name="Wu L."/>
            <person name="Ma J."/>
        </authorList>
    </citation>
    <scope>NUCLEOTIDE SEQUENCE [LARGE SCALE GENOMIC DNA]</scope>
    <source>
        <strain evidence="2">CCUG 54950</strain>
    </source>
</reference>
<dbReference type="RefSeq" id="WP_347325284.1">
    <property type="nucleotide sequence ID" value="NZ_JBCGUH010000005.1"/>
</dbReference>
<evidence type="ECO:0008006" key="3">
    <source>
        <dbReference type="Google" id="ProtNLM"/>
    </source>
</evidence>
<evidence type="ECO:0000313" key="2">
    <source>
        <dbReference type="Proteomes" id="UP001597233"/>
    </source>
</evidence>
<comment type="caution">
    <text evidence="1">The sequence shown here is derived from an EMBL/GenBank/DDBJ whole genome shotgun (WGS) entry which is preliminary data.</text>
</comment>
<organism evidence="1 2">
    <name type="scientific">Paenibacillus wenxiniae</name>
    <dbReference type="NCBI Taxonomy" id="1636843"/>
    <lineage>
        <taxon>Bacteria</taxon>
        <taxon>Bacillati</taxon>
        <taxon>Bacillota</taxon>
        <taxon>Bacilli</taxon>
        <taxon>Bacillales</taxon>
        <taxon>Paenibacillaceae</taxon>
        <taxon>Paenibacillus</taxon>
    </lineage>
</organism>
<protein>
    <recommendedName>
        <fullName evidence="3">Phage-Barnase-EndoU-ColicinE5/D-RelE like nuclease 4 domain-containing protein</fullName>
    </recommendedName>
</protein>
<sequence>MTLLTVEQLCSLNSIANTEQVSLKLIAEFYDRYLSKKQMYYRIAHKQQEIRLRFESGALCHLLGIHHIVSGREGKSHLGHENLKNEKITFKTLEARNPNLYQEDQLRMLGFHLIYQLIQNPNLQEGDKKGILSADFIFHDNITAKRA</sequence>
<keyword evidence="2" id="KW-1185">Reference proteome</keyword>
<evidence type="ECO:0000313" key="1">
    <source>
        <dbReference type="EMBL" id="MFD1887223.1"/>
    </source>
</evidence>
<name>A0ABW4RP18_9BACL</name>